<dbReference type="OMA" id="SDRNMFI"/>
<dbReference type="FunCoup" id="A0A2R6QS92">
    <property type="interactions" value="1831"/>
</dbReference>
<name>A0A2R6QS92_ACTCC</name>
<dbReference type="Proteomes" id="UP000241394">
    <property type="component" value="Chromosome LG13"/>
</dbReference>
<dbReference type="GO" id="GO:0009507">
    <property type="term" value="C:chloroplast"/>
    <property type="evidence" value="ECO:0007669"/>
    <property type="project" value="UniProtKB-SubCell"/>
</dbReference>
<dbReference type="Pfam" id="PF00707">
    <property type="entry name" value="IF3_C"/>
    <property type="match status" value="1"/>
</dbReference>
<evidence type="ECO:0000256" key="5">
    <source>
        <dbReference type="ARBA" id="ARBA00022640"/>
    </source>
</evidence>
<keyword evidence="4 11" id="KW-0396">Initiation factor</keyword>
<dbReference type="OrthoDB" id="21573at2759"/>
<dbReference type="SUPFAM" id="SSF55200">
    <property type="entry name" value="Translation initiation factor IF3, C-terminal domain"/>
    <property type="match status" value="1"/>
</dbReference>
<comment type="caution">
    <text evidence="11">The sequence shown here is derived from an EMBL/GenBank/DDBJ whole genome shotgun (WGS) entry which is preliminary data.</text>
</comment>
<evidence type="ECO:0000256" key="3">
    <source>
        <dbReference type="ARBA" id="ARBA00022528"/>
    </source>
</evidence>
<keyword evidence="3" id="KW-0150">Chloroplast</keyword>
<feature type="domain" description="Translation initiation factor 3 N-terminal" evidence="10">
    <location>
        <begin position="88"/>
        <end position="151"/>
    </location>
</feature>
<evidence type="ECO:0000256" key="4">
    <source>
        <dbReference type="ARBA" id="ARBA00022540"/>
    </source>
</evidence>
<reference evidence="12" key="2">
    <citation type="journal article" date="2018" name="BMC Genomics">
        <title>A manually annotated Actinidia chinensis var. chinensis (kiwifruit) genome highlights the challenges associated with draft genomes and gene prediction in plants.</title>
        <authorList>
            <person name="Pilkington S.M."/>
            <person name="Crowhurst R."/>
            <person name="Hilario E."/>
            <person name="Nardozza S."/>
            <person name="Fraser L."/>
            <person name="Peng Y."/>
            <person name="Gunaseelan K."/>
            <person name="Simpson R."/>
            <person name="Tahir J."/>
            <person name="Deroles S.C."/>
            <person name="Templeton K."/>
            <person name="Luo Z."/>
            <person name="Davy M."/>
            <person name="Cheng C."/>
            <person name="McNeilage M."/>
            <person name="Scaglione D."/>
            <person name="Liu Y."/>
            <person name="Zhang Q."/>
            <person name="Datson P."/>
            <person name="De Silva N."/>
            <person name="Gardiner S.E."/>
            <person name="Bassett H."/>
            <person name="Chagne D."/>
            <person name="McCallum J."/>
            <person name="Dzierzon H."/>
            <person name="Deng C."/>
            <person name="Wang Y.Y."/>
            <person name="Barron L."/>
            <person name="Manako K."/>
            <person name="Bowen J."/>
            <person name="Foster T.M."/>
            <person name="Erridge Z.A."/>
            <person name="Tiffin H."/>
            <person name="Waite C.N."/>
            <person name="Davies K.M."/>
            <person name="Grierson E.P."/>
            <person name="Laing W.A."/>
            <person name="Kirk R."/>
            <person name="Chen X."/>
            <person name="Wood M."/>
            <person name="Montefiori M."/>
            <person name="Brummell D.A."/>
            <person name="Schwinn K.E."/>
            <person name="Catanach A."/>
            <person name="Fullerton C."/>
            <person name="Li D."/>
            <person name="Meiyalaghan S."/>
            <person name="Nieuwenhuizen N."/>
            <person name="Read N."/>
            <person name="Prakash R."/>
            <person name="Hunter D."/>
            <person name="Zhang H."/>
            <person name="McKenzie M."/>
            <person name="Knabel M."/>
            <person name="Harris A."/>
            <person name="Allan A.C."/>
            <person name="Gleave A."/>
            <person name="Chen A."/>
            <person name="Janssen B.J."/>
            <person name="Plunkett B."/>
            <person name="Ampomah-Dwamena C."/>
            <person name="Voogd C."/>
            <person name="Leif D."/>
            <person name="Lafferty D."/>
            <person name="Souleyre E.J.F."/>
            <person name="Varkonyi-Gasic E."/>
            <person name="Gambi F."/>
            <person name="Hanley J."/>
            <person name="Yao J.L."/>
            <person name="Cheung J."/>
            <person name="David K.M."/>
            <person name="Warren B."/>
            <person name="Marsh K."/>
            <person name="Snowden K.C."/>
            <person name="Lin-Wang K."/>
            <person name="Brian L."/>
            <person name="Martinez-Sanchez M."/>
            <person name="Wang M."/>
            <person name="Ileperuma N."/>
            <person name="Macnee N."/>
            <person name="Campin R."/>
            <person name="McAtee P."/>
            <person name="Drummond R.S.M."/>
            <person name="Espley R.V."/>
            <person name="Ireland H.S."/>
            <person name="Wu R."/>
            <person name="Atkinson R.G."/>
            <person name="Karunairetnam S."/>
            <person name="Bulley S."/>
            <person name="Chunkath S."/>
            <person name="Hanley Z."/>
            <person name="Storey R."/>
            <person name="Thrimawithana A.H."/>
            <person name="Thomson S."/>
            <person name="David C."/>
            <person name="Testolin R."/>
            <person name="Huang H."/>
            <person name="Hellens R.P."/>
            <person name="Schaffer R.J."/>
        </authorList>
    </citation>
    <scope>NUCLEOTIDE SEQUENCE [LARGE SCALE GENOMIC DNA]</scope>
    <source>
        <strain evidence="12">cv. Red5</strain>
    </source>
</reference>
<protein>
    <submittedName>
        <fullName evidence="11">Translation initiation factor IF-3 like</fullName>
    </submittedName>
</protein>
<dbReference type="AlphaFoldDB" id="A0A2R6QS92"/>
<keyword evidence="6" id="KW-0648">Protein biosynthesis</keyword>
<evidence type="ECO:0000256" key="7">
    <source>
        <dbReference type="ARBA" id="ARBA00022946"/>
    </source>
</evidence>
<evidence type="ECO:0000313" key="12">
    <source>
        <dbReference type="Proteomes" id="UP000241394"/>
    </source>
</evidence>
<dbReference type="SUPFAM" id="SSF54364">
    <property type="entry name" value="Translation initiation factor IF3, N-terminal domain"/>
    <property type="match status" value="1"/>
</dbReference>
<dbReference type="FunFam" id="3.30.110.10:FF:000003">
    <property type="entry name" value="Translation initiation factor IF-3"/>
    <property type="match status" value="1"/>
</dbReference>
<feature type="domain" description="Translation initiation factor 3 C-terminal" evidence="9">
    <location>
        <begin position="163"/>
        <end position="246"/>
    </location>
</feature>
<evidence type="ECO:0000313" key="11">
    <source>
        <dbReference type="EMBL" id="PSS13957.1"/>
    </source>
</evidence>
<dbReference type="FunFam" id="3.10.20.80:FF:000003">
    <property type="entry name" value="Translation initiation factor IF-3"/>
    <property type="match status" value="1"/>
</dbReference>
<organism evidence="11 12">
    <name type="scientific">Actinidia chinensis var. chinensis</name>
    <name type="common">Chinese soft-hair kiwi</name>
    <dbReference type="NCBI Taxonomy" id="1590841"/>
    <lineage>
        <taxon>Eukaryota</taxon>
        <taxon>Viridiplantae</taxon>
        <taxon>Streptophyta</taxon>
        <taxon>Embryophyta</taxon>
        <taxon>Tracheophyta</taxon>
        <taxon>Spermatophyta</taxon>
        <taxon>Magnoliopsida</taxon>
        <taxon>eudicotyledons</taxon>
        <taxon>Gunneridae</taxon>
        <taxon>Pentapetalae</taxon>
        <taxon>asterids</taxon>
        <taxon>Ericales</taxon>
        <taxon>Actinidiaceae</taxon>
        <taxon>Actinidia</taxon>
    </lineage>
</organism>
<dbReference type="PANTHER" id="PTHR10938">
    <property type="entry name" value="TRANSLATION INITIATION FACTOR IF-3"/>
    <property type="match status" value="1"/>
</dbReference>
<comment type="subcellular location">
    <subcellularLocation>
        <location evidence="1">Plastid</location>
        <location evidence="1">Chloroplast</location>
    </subcellularLocation>
</comment>
<gene>
    <name evidence="11" type="ORF">CEY00_Acc14571</name>
</gene>
<keyword evidence="5" id="KW-0934">Plastid</keyword>
<comment type="function">
    <text evidence="8">Chloroplast translation initiation factor that is essential for the coordination of leaf and chloroplast development. IF-3 binds to the 30S ribosomal subunit and shifts the equilibrium between 70S ribosomes and their 50S and 30S subunits in favor of the free subunits, thus enhancing the availability of 30S subunits on which protein synthesis initiation begins.</text>
</comment>
<dbReference type="InterPro" id="IPR036787">
    <property type="entry name" value="T_IF-3_N_sf"/>
</dbReference>
<evidence type="ECO:0000256" key="8">
    <source>
        <dbReference type="ARBA" id="ARBA00057772"/>
    </source>
</evidence>
<evidence type="ECO:0000256" key="6">
    <source>
        <dbReference type="ARBA" id="ARBA00022917"/>
    </source>
</evidence>
<dbReference type="Gene3D" id="3.30.110.10">
    <property type="entry name" value="Translation initiation factor 3 (IF-3), C-terminal domain"/>
    <property type="match status" value="1"/>
</dbReference>
<dbReference type="PANTHER" id="PTHR10938:SF0">
    <property type="entry name" value="TRANSLATION INITIATION FACTOR IF-3, MITOCHONDRIAL"/>
    <property type="match status" value="1"/>
</dbReference>
<dbReference type="NCBIfam" id="TIGR00168">
    <property type="entry name" value="infC"/>
    <property type="match status" value="1"/>
</dbReference>
<dbReference type="GO" id="GO:0003743">
    <property type="term" value="F:translation initiation factor activity"/>
    <property type="evidence" value="ECO:0007669"/>
    <property type="project" value="UniProtKB-KW"/>
</dbReference>
<dbReference type="InParanoid" id="A0A2R6QS92"/>
<dbReference type="InterPro" id="IPR001288">
    <property type="entry name" value="Translation_initiation_fac_3"/>
</dbReference>
<evidence type="ECO:0000256" key="1">
    <source>
        <dbReference type="ARBA" id="ARBA00004229"/>
    </source>
</evidence>
<reference evidence="11 12" key="1">
    <citation type="submission" date="2017-07" db="EMBL/GenBank/DDBJ databases">
        <title>An improved, manually edited Actinidia chinensis var. chinensis (kiwifruit) genome highlights the challenges associated with draft genomes and gene prediction in plants.</title>
        <authorList>
            <person name="Pilkington S."/>
            <person name="Crowhurst R."/>
            <person name="Hilario E."/>
            <person name="Nardozza S."/>
            <person name="Fraser L."/>
            <person name="Peng Y."/>
            <person name="Gunaseelan K."/>
            <person name="Simpson R."/>
            <person name="Tahir J."/>
            <person name="Deroles S."/>
            <person name="Templeton K."/>
            <person name="Luo Z."/>
            <person name="Davy M."/>
            <person name="Cheng C."/>
            <person name="Mcneilage M."/>
            <person name="Scaglione D."/>
            <person name="Liu Y."/>
            <person name="Zhang Q."/>
            <person name="Datson P."/>
            <person name="De Silva N."/>
            <person name="Gardiner S."/>
            <person name="Bassett H."/>
            <person name="Chagne D."/>
            <person name="Mccallum J."/>
            <person name="Dzierzon H."/>
            <person name="Deng C."/>
            <person name="Wang Y.-Y."/>
            <person name="Barron N."/>
            <person name="Manako K."/>
            <person name="Bowen J."/>
            <person name="Foster T."/>
            <person name="Erridge Z."/>
            <person name="Tiffin H."/>
            <person name="Waite C."/>
            <person name="Davies K."/>
            <person name="Grierson E."/>
            <person name="Laing W."/>
            <person name="Kirk R."/>
            <person name="Chen X."/>
            <person name="Wood M."/>
            <person name="Montefiori M."/>
            <person name="Brummell D."/>
            <person name="Schwinn K."/>
            <person name="Catanach A."/>
            <person name="Fullerton C."/>
            <person name="Li D."/>
            <person name="Meiyalaghan S."/>
            <person name="Nieuwenhuizen N."/>
            <person name="Read N."/>
            <person name="Prakash R."/>
            <person name="Hunter D."/>
            <person name="Zhang H."/>
            <person name="Mckenzie M."/>
            <person name="Knabel M."/>
            <person name="Harris A."/>
            <person name="Allan A."/>
            <person name="Chen A."/>
            <person name="Janssen B."/>
            <person name="Plunkett B."/>
            <person name="Dwamena C."/>
            <person name="Voogd C."/>
            <person name="Leif D."/>
            <person name="Lafferty D."/>
            <person name="Souleyre E."/>
            <person name="Varkonyi-Gasic E."/>
            <person name="Gambi F."/>
            <person name="Hanley J."/>
            <person name="Yao J.-L."/>
            <person name="Cheung J."/>
            <person name="David K."/>
            <person name="Warren B."/>
            <person name="Marsh K."/>
            <person name="Snowden K."/>
            <person name="Lin-Wang K."/>
            <person name="Brian L."/>
            <person name="Martinez-Sanchez M."/>
            <person name="Wang M."/>
            <person name="Ileperuma N."/>
            <person name="Macnee N."/>
            <person name="Campin R."/>
            <person name="Mcatee P."/>
            <person name="Drummond R."/>
            <person name="Espley R."/>
            <person name="Ireland H."/>
            <person name="Wu R."/>
            <person name="Atkinson R."/>
            <person name="Karunairetnam S."/>
            <person name="Bulley S."/>
            <person name="Chunkath S."/>
            <person name="Hanley Z."/>
            <person name="Storey R."/>
            <person name="Thrimawithana A."/>
            <person name="Thomson S."/>
            <person name="David C."/>
            <person name="Testolin R."/>
        </authorList>
    </citation>
    <scope>NUCLEOTIDE SEQUENCE [LARGE SCALE GENOMIC DNA]</scope>
    <source>
        <strain evidence="12">cv. Red5</strain>
        <tissue evidence="11">Young leaf</tissue>
    </source>
</reference>
<dbReference type="InterPro" id="IPR019815">
    <property type="entry name" value="Translation_initiation_fac_3_C"/>
</dbReference>
<evidence type="ECO:0000259" key="9">
    <source>
        <dbReference type="Pfam" id="PF00707"/>
    </source>
</evidence>
<dbReference type="Gramene" id="PSS13957">
    <property type="protein sequence ID" value="PSS13957"/>
    <property type="gene ID" value="CEY00_Acc14571"/>
</dbReference>
<accession>A0A2R6QS92</accession>
<evidence type="ECO:0000256" key="2">
    <source>
        <dbReference type="ARBA" id="ARBA00005439"/>
    </source>
</evidence>
<proteinExistence type="inferred from homology"/>
<dbReference type="GO" id="GO:0043022">
    <property type="term" value="F:ribosome binding"/>
    <property type="evidence" value="ECO:0007669"/>
    <property type="project" value="TreeGrafter"/>
</dbReference>
<dbReference type="Gene3D" id="3.10.20.80">
    <property type="entry name" value="Translation initiation factor 3 (IF-3), N-terminal domain"/>
    <property type="match status" value="1"/>
</dbReference>
<dbReference type="GO" id="GO:0003729">
    <property type="term" value="F:mRNA binding"/>
    <property type="evidence" value="ECO:0007669"/>
    <property type="project" value="UniProtKB-ARBA"/>
</dbReference>
<dbReference type="Pfam" id="PF05198">
    <property type="entry name" value="IF3_N"/>
    <property type="match status" value="1"/>
</dbReference>
<dbReference type="InterPro" id="IPR019814">
    <property type="entry name" value="Translation_initiation_fac_3_N"/>
</dbReference>
<keyword evidence="7" id="KW-0809">Transit peptide</keyword>
<comment type="similarity">
    <text evidence="2">Belongs to the IF-3 family.</text>
</comment>
<sequence>MAGLTGTFPFKLLLSRPKPPPPSPPLTLSSFNSKLLALRLCNPNFLTPSPQVSAAIRPTSARYGGPRGFSRSPEVDDDDDEALDLSTVRSATVRLIDAQQNMVGVVPKSEAIQMAEVAELDLVILSPDAEPPVVRIMDYDKYRYELQKKKRGQQKKTAASRMDLKVLKMGYNIDIHDYTVRLKAAKKFLKDGDKVKVIVNLKGRENEFRNNAIELIRRFQNDVGELAIEASKNFRERNIYIILSPNKAVLQKAQEPPKQNEAVNEVSAGV</sequence>
<keyword evidence="12" id="KW-1185">Reference proteome</keyword>
<dbReference type="GO" id="GO:0032790">
    <property type="term" value="P:ribosome disassembly"/>
    <property type="evidence" value="ECO:0007669"/>
    <property type="project" value="TreeGrafter"/>
</dbReference>
<dbReference type="STRING" id="1590841.A0A2R6QS92"/>
<evidence type="ECO:0000259" key="10">
    <source>
        <dbReference type="Pfam" id="PF05198"/>
    </source>
</evidence>
<dbReference type="InterPro" id="IPR036788">
    <property type="entry name" value="T_IF-3_C_sf"/>
</dbReference>
<dbReference type="EMBL" id="NKQK01000013">
    <property type="protein sequence ID" value="PSS13957.1"/>
    <property type="molecule type" value="Genomic_DNA"/>
</dbReference>